<keyword evidence="8" id="KW-1185">Reference proteome</keyword>
<evidence type="ECO:0000259" key="6">
    <source>
        <dbReference type="Pfam" id="PF05687"/>
    </source>
</evidence>
<evidence type="ECO:0000256" key="1">
    <source>
        <dbReference type="ARBA" id="ARBA00005909"/>
    </source>
</evidence>
<evidence type="ECO:0000256" key="2">
    <source>
        <dbReference type="ARBA" id="ARBA00023015"/>
    </source>
</evidence>
<evidence type="ECO:0000256" key="5">
    <source>
        <dbReference type="SAM" id="MobiDB-lite"/>
    </source>
</evidence>
<organism evidence="7 8">
    <name type="scientific">Ceratopteris richardii</name>
    <name type="common">Triangle waterfern</name>
    <dbReference type="NCBI Taxonomy" id="49495"/>
    <lineage>
        <taxon>Eukaryota</taxon>
        <taxon>Viridiplantae</taxon>
        <taxon>Streptophyta</taxon>
        <taxon>Embryophyta</taxon>
        <taxon>Tracheophyta</taxon>
        <taxon>Polypodiopsida</taxon>
        <taxon>Polypodiidae</taxon>
        <taxon>Polypodiales</taxon>
        <taxon>Pteridineae</taxon>
        <taxon>Pteridaceae</taxon>
        <taxon>Parkerioideae</taxon>
        <taxon>Ceratopteris</taxon>
    </lineage>
</organism>
<dbReference type="PANTHER" id="PTHR31506">
    <property type="entry name" value="BES1/BZR1 HOMOLOG PROTEIN 3-RELATED"/>
    <property type="match status" value="1"/>
</dbReference>
<keyword evidence="3" id="KW-0238">DNA-binding</keyword>
<evidence type="ECO:0000313" key="7">
    <source>
        <dbReference type="EMBL" id="KAH7433360.1"/>
    </source>
</evidence>
<reference evidence="7" key="1">
    <citation type="submission" date="2021-08" db="EMBL/GenBank/DDBJ databases">
        <title>WGS assembly of Ceratopteris richardii.</title>
        <authorList>
            <person name="Marchant D.B."/>
            <person name="Chen G."/>
            <person name="Jenkins J."/>
            <person name="Shu S."/>
            <person name="Leebens-Mack J."/>
            <person name="Grimwood J."/>
            <person name="Schmutz J."/>
            <person name="Soltis P."/>
            <person name="Soltis D."/>
            <person name="Chen Z.-H."/>
        </authorList>
    </citation>
    <scope>NUCLEOTIDE SEQUENCE</scope>
    <source>
        <strain evidence="7">Whitten #5841</strain>
        <tissue evidence="7">Leaf</tissue>
    </source>
</reference>
<dbReference type="Proteomes" id="UP000825935">
    <property type="component" value="Chromosome 7"/>
</dbReference>
<dbReference type="AlphaFoldDB" id="A0A8T2UFS3"/>
<feature type="domain" description="BES1/BZR1 plant transcription factor N-terminal" evidence="6">
    <location>
        <begin position="4"/>
        <end position="97"/>
    </location>
</feature>
<dbReference type="Pfam" id="PF05687">
    <property type="entry name" value="BES1_N"/>
    <property type="match status" value="1"/>
</dbReference>
<comment type="similarity">
    <text evidence="1">Belongs to the BZR/LAT61 family.</text>
</comment>
<accession>A0A8T2UFS3</accession>
<feature type="region of interest" description="Disordered" evidence="5">
    <location>
        <begin position="272"/>
        <end position="305"/>
    </location>
</feature>
<comment type="caution">
    <text evidence="7">The sequence shown here is derived from an EMBL/GenBank/DDBJ whole genome shotgun (WGS) entry which is preliminary data.</text>
</comment>
<evidence type="ECO:0000256" key="3">
    <source>
        <dbReference type="ARBA" id="ARBA00023125"/>
    </source>
</evidence>
<dbReference type="GO" id="GO:0003700">
    <property type="term" value="F:DNA-binding transcription factor activity"/>
    <property type="evidence" value="ECO:0007669"/>
    <property type="project" value="InterPro"/>
</dbReference>
<keyword evidence="2" id="KW-0805">Transcription regulation</keyword>
<dbReference type="EMBL" id="CM035412">
    <property type="protein sequence ID" value="KAH7433360.1"/>
    <property type="molecule type" value="Genomic_DNA"/>
</dbReference>
<feature type="region of interest" description="Disordered" evidence="5">
    <location>
        <begin position="1"/>
        <end position="22"/>
    </location>
</feature>
<protein>
    <recommendedName>
        <fullName evidence="6">BES1/BZR1 plant transcription factor N-terminal domain-containing protein</fullName>
    </recommendedName>
</protein>
<name>A0A8T2UFS3_CERRI</name>
<dbReference type="PANTHER" id="PTHR31506:SF2">
    <property type="entry name" value="BES1_BZR1 HOMOLOG PROTEIN 3"/>
    <property type="match status" value="1"/>
</dbReference>
<keyword evidence="4" id="KW-0804">Transcription</keyword>
<evidence type="ECO:0000313" key="8">
    <source>
        <dbReference type="Proteomes" id="UP000825935"/>
    </source>
</evidence>
<proteinExistence type="inferred from homology"/>
<dbReference type="InterPro" id="IPR033264">
    <property type="entry name" value="BZR"/>
</dbReference>
<evidence type="ECO:0000256" key="4">
    <source>
        <dbReference type="ARBA" id="ARBA00023163"/>
    </source>
</evidence>
<sequence>MTTGGRAPTTKERENNKRRERKRRAIAARIFAGLRQYGNYKLPKHCDNNEVLKAVCREAGWVVEEDGTTYRPGCKPVQEHVDCCISSSPSPASSSFIPGTSADDQSLIPWLKGLSSSCVTVASPQGCGAPAASSSRNPGLPPLKVMRGGTCSAPVTPPLSSPRMASHVQPDWTELSMKTGLTASSDCAATAFSNAYHGHASFIPSTAASGTSTPTYPPVFIMSGTSTPSHFIASGSATPFLPSGASTPTYASSVRSMPAFNFAAVAAMAAAQQQQQQQQQERDQVTPSPGAFEHERLKDAPGPSNNMDVDMECRPANPKLTVSHMNCKAMRENRGLITPDGIDLMVTFDSSAVIGTRRDAPGNSANPPAMFIDHGDRNSGANAPSETFITHVDQNSLDRNRAYNCLQSQMEATRTGIFTMARAPNAKTIVPEVFATSADMDLGLLNLRERRNGTMSTKVKPWEGETIYEVSLEEEGLELTLGNASTKAAAAAVSALDICN</sequence>
<gene>
    <name evidence="7" type="ORF">KP509_07G065100</name>
</gene>
<dbReference type="OrthoDB" id="1907033at2759"/>
<dbReference type="GO" id="GO:0009742">
    <property type="term" value="P:brassinosteroid mediated signaling pathway"/>
    <property type="evidence" value="ECO:0007669"/>
    <property type="project" value="InterPro"/>
</dbReference>
<dbReference type="GO" id="GO:0003677">
    <property type="term" value="F:DNA binding"/>
    <property type="evidence" value="ECO:0007669"/>
    <property type="project" value="UniProtKB-KW"/>
</dbReference>
<dbReference type="GO" id="GO:0006351">
    <property type="term" value="P:DNA-templated transcription"/>
    <property type="evidence" value="ECO:0007669"/>
    <property type="project" value="InterPro"/>
</dbReference>
<dbReference type="InterPro" id="IPR008540">
    <property type="entry name" value="BES1_N"/>
</dbReference>